<dbReference type="EMBL" id="AP026866">
    <property type="protein sequence ID" value="BDS08682.1"/>
    <property type="molecule type" value="Genomic_DNA"/>
</dbReference>
<feature type="compositionally biased region" description="Low complexity" evidence="1">
    <location>
        <begin position="120"/>
        <end position="143"/>
    </location>
</feature>
<evidence type="ECO:0000256" key="1">
    <source>
        <dbReference type="SAM" id="MobiDB-lite"/>
    </source>
</evidence>
<protein>
    <recommendedName>
        <fullName evidence="3">Translation initiation factor 2</fullName>
    </recommendedName>
</protein>
<feature type="region of interest" description="Disordered" evidence="1">
    <location>
        <begin position="116"/>
        <end position="173"/>
    </location>
</feature>
<gene>
    <name evidence="2" type="ORF">NT6N_37220</name>
</gene>
<dbReference type="AlphaFoldDB" id="A0AAT9FRR1"/>
<evidence type="ECO:0000313" key="2">
    <source>
        <dbReference type="EMBL" id="BDS08682.1"/>
    </source>
</evidence>
<accession>A0AAT9FRR1</accession>
<evidence type="ECO:0008006" key="3">
    <source>
        <dbReference type="Google" id="ProtNLM"/>
    </source>
</evidence>
<feature type="compositionally biased region" description="Pro residues" evidence="1">
    <location>
        <begin position="144"/>
        <end position="163"/>
    </location>
</feature>
<sequence>MKLAHLRLIVVGCLTALLLPSCGLFKKKEKPVLRTPNIRLSGRVQTVNKDSKFVLIRRYGPWKVDEGEIVESRGENRTANLAPTGEKLGEHVAADIRSGEVEVGDAVYIRRVVKKDKPQTPAATTKPQPAATATTPPVNSPAATPAPPVAPAPVIPPAPPAEPELPAEPEDQL</sequence>
<proteinExistence type="predicted"/>
<dbReference type="KEGG" id="osu:NT6N_37220"/>
<organism evidence="2">
    <name type="scientific">Oceaniferula spumae</name>
    <dbReference type="NCBI Taxonomy" id="2979115"/>
    <lineage>
        <taxon>Bacteria</taxon>
        <taxon>Pseudomonadati</taxon>
        <taxon>Verrucomicrobiota</taxon>
        <taxon>Verrucomicrobiia</taxon>
        <taxon>Verrucomicrobiales</taxon>
        <taxon>Verrucomicrobiaceae</taxon>
        <taxon>Oceaniferula</taxon>
    </lineage>
</organism>
<name>A0AAT9FRR1_9BACT</name>
<reference evidence="2" key="1">
    <citation type="submission" date="2024-07" db="EMBL/GenBank/DDBJ databases">
        <title>Complete genome sequence of Verrucomicrobiaceae bacterium NT6N.</title>
        <authorList>
            <person name="Huang C."/>
            <person name="Takami H."/>
            <person name="Hamasaki K."/>
        </authorList>
    </citation>
    <scope>NUCLEOTIDE SEQUENCE</scope>
    <source>
        <strain evidence="2">NT6N</strain>
    </source>
</reference>